<dbReference type="GO" id="GO:0048813">
    <property type="term" value="P:dendrite morphogenesis"/>
    <property type="evidence" value="ECO:0007669"/>
    <property type="project" value="TreeGrafter"/>
</dbReference>
<organism evidence="1 2">
    <name type="scientific">Anopheles albimanus</name>
    <name type="common">New world malaria mosquito</name>
    <dbReference type="NCBI Taxonomy" id="7167"/>
    <lineage>
        <taxon>Eukaryota</taxon>
        <taxon>Metazoa</taxon>
        <taxon>Ecdysozoa</taxon>
        <taxon>Arthropoda</taxon>
        <taxon>Hexapoda</taxon>
        <taxon>Insecta</taxon>
        <taxon>Pterygota</taxon>
        <taxon>Neoptera</taxon>
        <taxon>Endopterygota</taxon>
        <taxon>Diptera</taxon>
        <taxon>Nematocera</taxon>
        <taxon>Culicoidea</taxon>
        <taxon>Culicidae</taxon>
        <taxon>Anophelinae</taxon>
        <taxon>Anopheles</taxon>
    </lineage>
</organism>
<dbReference type="GO" id="GO:0003785">
    <property type="term" value="F:actin monomer binding"/>
    <property type="evidence" value="ECO:0007669"/>
    <property type="project" value="TreeGrafter"/>
</dbReference>
<dbReference type="PANTHER" id="PTHR13651">
    <property type="entry name" value="PROTEIN ABITRAM"/>
    <property type="match status" value="1"/>
</dbReference>
<dbReference type="GO" id="GO:0030027">
    <property type="term" value="C:lamellipodium"/>
    <property type="evidence" value="ECO:0007669"/>
    <property type="project" value="TreeGrafter"/>
</dbReference>
<dbReference type="GO" id="GO:0032433">
    <property type="term" value="C:filopodium tip"/>
    <property type="evidence" value="ECO:0007669"/>
    <property type="project" value="TreeGrafter"/>
</dbReference>
<evidence type="ECO:0000313" key="1">
    <source>
        <dbReference type="EnsemblMetazoa" id="AALB002959-PA"/>
    </source>
</evidence>
<dbReference type="GO" id="GO:0030425">
    <property type="term" value="C:dendrite"/>
    <property type="evidence" value="ECO:0007669"/>
    <property type="project" value="TreeGrafter"/>
</dbReference>
<reference evidence="1 2" key="1">
    <citation type="journal article" date="2017" name="G3 (Bethesda)">
        <title>The Physical Genome Mapping of Anopheles albimanus Corrected Scaffold Misassemblies and Identified Interarm Rearrangements in Genus Anopheles.</title>
        <authorList>
            <person name="Artemov G.N."/>
            <person name="Peery A.N."/>
            <person name="Jiang X."/>
            <person name="Tu Z."/>
            <person name="Stegniy V.N."/>
            <person name="Sharakhova M.V."/>
            <person name="Sharakhov I.V."/>
        </authorList>
    </citation>
    <scope>NUCLEOTIDE SEQUENCE [LARGE SCALE GENOMIC DNA]</scope>
    <source>
        <strain evidence="1 2">ALBI9_A</strain>
    </source>
</reference>
<proteinExistence type="predicted"/>
<dbReference type="InterPro" id="IPR039169">
    <property type="entry name" value="Abitram"/>
</dbReference>
<dbReference type="Gene3D" id="2.40.50.100">
    <property type="match status" value="1"/>
</dbReference>
<dbReference type="VEuPathDB" id="VectorBase:AALB002959"/>
<sequence>MEDTGFFSISTDNVTPGNRSEMIWYEDQSGNDCLKVPSIVNDFNANYPSIMDRFYTKLYHVPTNKPDESQQVLFHSNRICLVGLAKDHVAFQKGIRSVSFEVGKCDRSENKVSGRKKSGGMILQADSTIALVTCQDDTVYKIRSCVQGKLVEVNDRITADPELMKIEGEGYVAVVMPKIEHCTTMKAKLLSYDAYQTIKLQ</sequence>
<accession>A0A182F8Y5</accession>
<evidence type="ECO:0008006" key="3">
    <source>
        <dbReference type="Google" id="ProtNLM"/>
    </source>
</evidence>
<dbReference type="EnsemblMetazoa" id="AALB002959-RA">
    <property type="protein sequence ID" value="AALB002959-PA"/>
    <property type="gene ID" value="AALB002959"/>
</dbReference>
<dbReference type="GO" id="GO:0030833">
    <property type="term" value="P:regulation of actin filament polymerization"/>
    <property type="evidence" value="ECO:0007669"/>
    <property type="project" value="TreeGrafter"/>
</dbReference>
<dbReference type="Proteomes" id="UP000069272">
    <property type="component" value="Chromosome 2R"/>
</dbReference>
<name>A0A182F8Y5_ANOAL</name>
<dbReference type="AlphaFoldDB" id="A0A182F8Y5"/>
<reference evidence="1" key="2">
    <citation type="submission" date="2022-08" db="UniProtKB">
        <authorList>
            <consortium name="EnsemblMetazoa"/>
        </authorList>
    </citation>
    <scope>IDENTIFICATION</scope>
    <source>
        <strain evidence="1">STECLA/ALBI9_A</strain>
    </source>
</reference>
<evidence type="ECO:0000313" key="2">
    <source>
        <dbReference type="Proteomes" id="UP000069272"/>
    </source>
</evidence>
<dbReference type="PANTHER" id="PTHR13651:SF0">
    <property type="entry name" value="PROTEIN ABITRAM"/>
    <property type="match status" value="1"/>
</dbReference>
<dbReference type="GO" id="GO:0051015">
    <property type="term" value="F:actin filament binding"/>
    <property type="evidence" value="ECO:0007669"/>
    <property type="project" value="TreeGrafter"/>
</dbReference>
<dbReference type="STRING" id="7167.A0A182F8Y5"/>
<dbReference type="GO" id="GO:0005634">
    <property type="term" value="C:nucleus"/>
    <property type="evidence" value="ECO:0007669"/>
    <property type="project" value="TreeGrafter"/>
</dbReference>
<keyword evidence="2" id="KW-1185">Reference proteome</keyword>
<protein>
    <recommendedName>
        <fullName evidence="3">Actin-binding transcription modulator</fullName>
    </recommendedName>
</protein>
<dbReference type="SUPFAM" id="SSF51230">
    <property type="entry name" value="Single hybrid motif"/>
    <property type="match status" value="1"/>
</dbReference>
<dbReference type="InterPro" id="IPR011053">
    <property type="entry name" value="Single_hybrid_motif"/>
</dbReference>
<dbReference type="VEuPathDB" id="VectorBase:AALB20_031366"/>
<dbReference type="GO" id="GO:0051489">
    <property type="term" value="P:regulation of filopodium assembly"/>
    <property type="evidence" value="ECO:0007669"/>
    <property type="project" value="TreeGrafter"/>
</dbReference>